<dbReference type="Proteomes" id="UP000320776">
    <property type="component" value="Chromosome"/>
</dbReference>
<dbReference type="InterPro" id="IPR018389">
    <property type="entry name" value="DctP_fam"/>
</dbReference>
<evidence type="ECO:0000256" key="3">
    <source>
        <dbReference type="ARBA" id="ARBA00022729"/>
    </source>
</evidence>
<protein>
    <submittedName>
        <fullName evidence="4">2,3-diketo-L-gulonate-binding periplasmic protein YiaO</fullName>
    </submittedName>
</protein>
<dbReference type="SUPFAM" id="SSF53850">
    <property type="entry name" value="Periplasmic binding protein-like II"/>
    <property type="match status" value="1"/>
</dbReference>
<evidence type="ECO:0000313" key="4">
    <source>
        <dbReference type="EMBL" id="QDR82319.1"/>
    </source>
</evidence>
<proteinExistence type="inferred from homology"/>
<dbReference type="GO" id="GO:0030288">
    <property type="term" value="C:outer membrane-bounded periplasmic space"/>
    <property type="evidence" value="ECO:0007669"/>
    <property type="project" value="InterPro"/>
</dbReference>
<dbReference type="OrthoDB" id="9815946at2"/>
<dbReference type="KEGG" id="sted:SPTER_37440"/>
<dbReference type="Gene3D" id="3.40.190.170">
    <property type="entry name" value="Bacterial extracellular solute-binding protein, family 7"/>
    <property type="match status" value="1"/>
</dbReference>
<reference evidence="4 5" key="1">
    <citation type="submission" date="2019-02" db="EMBL/GenBank/DDBJ databases">
        <title>Closed genome of Sporomusa termitida DSM 4440.</title>
        <authorList>
            <person name="Poehlein A."/>
            <person name="Daniel R."/>
        </authorList>
    </citation>
    <scope>NUCLEOTIDE SEQUENCE [LARGE SCALE GENOMIC DNA]</scope>
    <source>
        <strain evidence="4 5">DSM 4440</strain>
    </source>
</reference>
<dbReference type="PANTHER" id="PTHR33376">
    <property type="match status" value="1"/>
</dbReference>
<keyword evidence="3" id="KW-0732">Signal</keyword>
<dbReference type="NCBIfam" id="NF037995">
    <property type="entry name" value="TRAP_S1"/>
    <property type="match status" value="1"/>
</dbReference>
<gene>
    <name evidence="4" type="primary">yiaO</name>
    <name evidence="4" type="ORF">SPTER_37440</name>
</gene>
<dbReference type="PIRSF" id="PIRSF006470">
    <property type="entry name" value="DctB"/>
    <property type="match status" value="1"/>
</dbReference>
<dbReference type="CDD" id="cd13669">
    <property type="entry name" value="PBP2_TRAP_TM0322_like"/>
    <property type="match status" value="1"/>
</dbReference>
<dbReference type="Pfam" id="PF03480">
    <property type="entry name" value="DctP"/>
    <property type="match status" value="1"/>
</dbReference>
<accession>A0A517DY85</accession>
<keyword evidence="5" id="KW-1185">Reference proteome</keyword>
<comment type="similarity">
    <text evidence="1">Belongs to the bacterial solute-binding protein 7 family.</text>
</comment>
<evidence type="ECO:0000256" key="1">
    <source>
        <dbReference type="ARBA" id="ARBA00009023"/>
    </source>
</evidence>
<dbReference type="AlphaFoldDB" id="A0A517DY85"/>
<name>A0A517DY85_9FIRM</name>
<dbReference type="PANTHER" id="PTHR33376:SF7">
    <property type="entry name" value="C4-DICARBOXYLATE-BINDING PROTEIN DCTB"/>
    <property type="match status" value="1"/>
</dbReference>
<dbReference type="InterPro" id="IPR004682">
    <property type="entry name" value="TRAP_DctP"/>
</dbReference>
<dbReference type="GO" id="GO:0055085">
    <property type="term" value="P:transmembrane transport"/>
    <property type="evidence" value="ECO:0007669"/>
    <property type="project" value="InterPro"/>
</dbReference>
<sequence length="341" mass="38115">MKNMGKNRYVLALIACVIGLTLVLAGCGGKKDEQKAAADEKIIIKIAYGNNVGEPNDKAVREWGRLMQEKSNGKVEFQYFPSSQLGSQKDVTEQLIIGANVITISDGGFLMDYVPEFGVTYLPYIFDNKEQLFKLVDSDLFTDLAQKLETKGLYVVHSKWIYGDRHLLATKPVTKPEDLKGLKIRVPNIKLSNEMMNAMGAVATPMPLAEAYPGLMQGVINGAENPIPVLYGGKMFEGAKYLMLTRHQVNLSTWIAGKKFIDKLPPEVVQQLKETGEEAGRFLIKENEKADKEAIEKMKAAGVQIVEVDRAAFKEAMKDFPKRFKEFPPEIMDKVYSIIKE</sequence>
<evidence type="ECO:0000313" key="5">
    <source>
        <dbReference type="Proteomes" id="UP000320776"/>
    </source>
</evidence>
<dbReference type="NCBIfam" id="TIGR00787">
    <property type="entry name" value="dctP"/>
    <property type="match status" value="1"/>
</dbReference>
<dbReference type="RefSeq" id="WP_144351718.1">
    <property type="nucleotide sequence ID" value="NZ_CP036259.1"/>
</dbReference>
<dbReference type="EMBL" id="CP036259">
    <property type="protein sequence ID" value="QDR82319.1"/>
    <property type="molecule type" value="Genomic_DNA"/>
</dbReference>
<keyword evidence="2" id="KW-0813">Transport</keyword>
<evidence type="ECO:0000256" key="2">
    <source>
        <dbReference type="ARBA" id="ARBA00022448"/>
    </source>
</evidence>
<dbReference type="InterPro" id="IPR038404">
    <property type="entry name" value="TRAP_DctP_sf"/>
</dbReference>
<organism evidence="4 5">
    <name type="scientific">Sporomusa termitida</name>
    <dbReference type="NCBI Taxonomy" id="2377"/>
    <lineage>
        <taxon>Bacteria</taxon>
        <taxon>Bacillati</taxon>
        <taxon>Bacillota</taxon>
        <taxon>Negativicutes</taxon>
        <taxon>Selenomonadales</taxon>
        <taxon>Sporomusaceae</taxon>
        <taxon>Sporomusa</taxon>
    </lineage>
</organism>
<dbReference type="PROSITE" id="PS51257">
    <property type="entry name" value="PROKAR_LIPOPROTEIN"/>
    <property type="match status" value="1"/>
</dbReference>